<dbReference type="SUPFAM" id="SSF103196">
    <property type="entry name" value="Roadblock/LC7 domain"/>
    <property type="match status" value="1"/>
</dbReference>
<dbReference type="STRING" id="397948.Cmaq_1009"/>
<dbReference type="AlphaFoldDB" id="A8MDI4"/>
<evidence type="ECO:0008006" key="3">
    <source>
        <dbReference type="Google" id="ProtNLM"/>
    </source>
</evidence>
<sequence>MSVTSQSAEDLPAAINYIKSQLKGLLGIYVASLDGFLVSYNGAGDPDRWAALTATLAALSITYVKEMSNLTMNNHNHVYTIIRSDKGFILNVKLSDYALTIVDNEPSEEGKAIKVLGDALTRAGFKFNLPPPP</sequence>
<dbReference type="OrthoDB" id="27113at2157"/>
<dbReference type="KEGG" id="cma:Cmaq_1009"/>
<dbReference type="GeneID" id="5709405"/>
<evidence type="ECO:0000313" key="2">
    <source>
        <dbReference type="Proteomes" id="UP000001137"/>
    </source>
</evidence>
<dbReference type="HOGENOM" id="CLU_1901819_0_0_2"/>
<dbReference type="RefSeq" id="WP_012186059.1">
    <property type="nucleotide sequence ID" value="NC_009954.1"/>
</dbReference>
<reference evidence="1 2" key="1">
    <citation type="submission" date="2007-10" db="EMBL/GenBank/DDBJ databases">
        <title>Complete sequence of Caldivirga maquilingensis IC-167.</title>
        <authorList>
            <consortium name="US DOE Joint Genome Institute"/>
            <person name="Copeland A."/>
            <person name="Lucas S."/>
            <person name="Lapidus A."/>
            <person name="Barry K."/>
            <person name="Glavina del Rio T."/>
            <person name="Dalin E."/>
            <person name="Tice H."/>
            <person name="Pitluck S."/>
            <person name="Saunders E."/>
            <person name="Brettin T."/>
            <person name="Bruce D."/>
            <person name="Detter J.C."/>
            <person name="Han C."/>
            <person name="Schmutz J."/>
            <person name="Larimer F."/>
            <person name="Land M."/>
            <person name="Hauser L."/>
            <person name="Kyrpides N."/>
            <person name="Ivanova N."/>
            <person name="Biddle J.F."/>
            <person name="Zhang Z."/>
            <person name="Fitz-Gibbon S.T."/>
            <person name="Lowe T.M."/>
            <person name="Saltikov C."/>
            <person name="House C.H."/>
            <person name="Richardson P."/>
        </authorList>
    </citation>
    <scope>NUCLEOTIDE SEQUENCE [LARGE SCALE GENOMIC DNA]</scope>
    <source>
        <strain evidence="2">ATCC 700844 / DSM 13496 / JCM 10307 / IC-167</strain>
    </source>
</reference>
<name>A8MDI4_CALMQ</name>
<proteinExistence type="predicted"/>
<keyword evidence="2" id="KW-1185">Reference proteome</keyword>
<accession>A8MDI4</accession>
<dbReference type="Gene3D" id="3.30.450.30">
    <property type="entry name" value="Dynein light chain 2a, cytoplasmic"/>
    <property type="match status" value="1"/>
</dbReference>
<evidence type="ECO:0000313" key="1">
    <source>
        <dbReference type="EMBL" id="ABW01840.1"/>
    </source>
</evidence>
<protein>
    <recommendedName>
        <fullName evidence="3">Roadblock/LAMTOR2 domain-containing protein</fullName>
    </recommendedName>
</protein>
<dbReference type="EMBL" id="CP000852">
    <property type="protein sequence ID" value="ABW01840.1"/>
    <property type="molecule type" value="Genomic_DNA"/>
</dbReference>
<organism evidence="1 2">
    <name type="scientific">Caldivirga maquilingensis (strain ATCC 700844 / DSM 13496 / JCM 10307 / IC-167)</name>
    <dbReference type="NCBI Taxonomy" id="397948"/>
    <lineage>
        <taxon>Archaea</taxon>
        <taxon>Thermoproteota</taxon>
        <taxon>Thermoprotei</taxon>
        <taxon>Thermoproteales</taxon>
        <taxon>Thermoproteaceae</taxon>
        <taxon>Caldivirga</taxon>
    </lineage>
</organism>
<gene>
    <name evidence="1" type="ordered locus">Cmaq_1009</name>
</gene>
<dbReference type="Proteomes" id="UP000001137">
    <property type="component" value="Chromosome"/>
</dbReference>